<sequence>MRIGMILDKQFPPDPRVENEAISLIEAGHQVFLFCLSYDKYPLQEKVNGINVCRFSSSKLEYKLSALAYSFPFYSKIMEKKIGYFLSENNIEVIHIHDIQIAQAVFNANKQFQLPTVLDLHENRPEIMKFYPHLKTFPGKYLISPKVWKNKEEVFVNKAKKVVVVTNEAREEILSRTHIVSNDICVVPNTVRKGFFKAPKIDANLVKEFDNKFVLLYIGDTGDRRGLSTAIATLHSLKNDIPEILLVIVGASTNDSNLLQQVKDLSLENYVDFRGWQDASTFASYISSSAICISPLHQNRHHDTTYANKIFQYMSFGKPVLVSDVKAQKNVIEHANAGLIHKERDSEDFALKVNELYANDGYRIKLGENGKYFVQNEFYWEKTSKELIKLYSDIKS</sequence>
<comment type="caution">
    <text evidence="3">The sequence shown here is derived from an EMBL/GenBank/DDBJ whole genome shotgun (WGS) entry which is preliminary data.</text>
</comment>
<accession>A0ABU2Y7Z6</accession>
<organism evidence="3 4">
    <name type="scientific">Urechidicola vernalis</name>
    <dbReference type="NCBI Taxonomy" id="3075600"/>
    <lineage>
        <taxon>Bacteria</taxon>
        <taxon>Pseudomonadati</taxon>
        <taxon>Bacteroidota</taxon>
        <taxon>Flavobacteriia</taxon>
        <taxon>Flavobacteriales</taxon>
        <taxon>Flavobacteriaceae</taxon>
        <taxon>Urechidicola</taxon>
    </lineage>
</organism>
<gene>
    <name evidence="3" type="ORF">RM519_13700</name>
</gene>
<keyword evidence="3" id="KW-0328">Glycosyltransferase</keyword>
<dbReference type="CDD" id="cd03801">
    <property type="entry name" value="GT4_PimA-like"/>
    <property type="match status" value="1"/>
</dbReference>
<evidence type="ECO:0000313" key="4">
    <source>
        <dbReference type="Proteomes" id="UP001252186"/>
    </source>
</evidence>
<evidence type="ECO:0000259" key="1">
    <source>
        <dbReference type="Pfam" id="PF00534"/>
    </source>
</evidence>
<evidence type="ECO:0000259" key="2">
    <source>
        <dbReference type="Pfam" id="PF13439"/>
    </source>
</evidence>
<dbReference type="PANTHER" id="PTHR45947">
    <property type="entry name" value="SULFOQUINOVOSYL TRANSFERASE SQD2"/>
    <property type="match status" value="1"/>
</dbReference>
<name>A0ABU2Y7Z6_9FLAO</name>
<dbReference type="SUPFAM" id="SSF53756">
    <property type="entry name" value="UDP-Glycosyltransferase/glycogen phosphorylase"/>
    <property type="match status" value="1"/>
</dbReference>
<proteinExistence type="predicted"/>
<dbReference type="InterPro" id="IPR001296">
    <property type="entry name" value="Glyco_trans_1"/>
</dbReference>
<reference evidence="3 4" key="1">
    <citation type="submission" date="2023-09" db="EMBL/GenBank/DDBJ databases">
        <authorList>
            <person name="Rey-Velasco X."/>
        </authorList>
    </citation>
    <scope>NUCLEOTIDE SEQUENCE [LARGE SCALE GENOMIC DNA]</scope>
    <source>
        <strain evidence="3 4">P050</strain>
    </source>
</reference>
<dbReference type="Pfam" id="PF00534">
    <property type="entry name" value="Glycos_transf_1"/>
    <property type="match status" value="1"/>
</dbReference>
<keyword evidence="3" id="KW-0808">Transferase</keyword>
<dbReference type="Pfam" id="PF13439">
    <property type="entry name" value="Glyco_transf_4"/>
    <property type="match status" value="1"/>
</dbReference>
<dbReference type="GO" id="GO:0016757">
    <property type="term" value="F:glycosyltransferase activity"/>
    <property type="evidence" value="ECO:0007669"/>
    <property type="project" value="UniProtKB-KW"/>
</dbReference>
<keyword evidence="4" id="KW-1185">Reference proteome</keyword>
<dbReference type="InterPro" id="IPR028098">
    <property type="entry name" value="Glyco_trans_4-like_N"/>
</dbReference>
<feature type="domain" description="Glycosyltransferase subfamily 4-like N-terminal" evidence="2">
    <location>
        <begin position="19"/>
        <end position="191"/>
    </location>
</feature>
<dbReference type="RefSeq" id="WP_311594398.1">
    <property type="nucleotide sequence ID" value="NZ_JAVRHV010000009.1"/>
</dbReference>
<protein>
    <submittedName>
        <fullName evidence="3">Glycosyltransferase family 4 protein</fullName>
        <ecNumber evidence="3">2.4.-.-</ecNumber>
    </submittedName>
</protein>
<dbReference type="PANTHER" id="PTHR45947:SF3">
    <property type="entry name" value="SULFOQUINOVOSYL TRANSFERASE SQD2"/>
    <property type="match status" value="1"/>
</dbReference>
<dbReference type="Gene3D" id="3.40.50.2000">
    <property type="entry name" value="Glycogen Phosphorylase B"/>
    <property type="match status" value="2"/>
</dbReference>
<dbReference type="InterPro" id="IPR050194">
    <property type="entry name" value="Glycosyltransferase_grp1"/>
</dbReference>
<evidence type="ECO:0000313" key="3">
    <source>
        <dbReference type="EMBL" id="MDT0554311.1"/>
    </source>
</evidence>
<dbReference type="Proteomes" id="UP001252186">
    <property type="component" value="Unassembled WGS sequence"/>
</dbReference>
<dbReference type="EMBL" id="JAVRHV010000009">
    <property type="protein sequence ID" value="MDT0554311.1"/>
    <property type="molecule type" value="Genomic_DNA"/>
</dbReference>
<feature type="domain" description="Glycosyl transferase family 1" evidence="1">
    <location>
        <begin position="208"/>
        <end position="371"/>
    </location>
</feature>
<dbReference type="EC" id="2.4.-.-" evidence="3"/>